<dbReference type="Proteomes" id="UP001340816">
    <property type="component" value="Chromosome"/>
</dbReference>
<evidence type="ECO:0008006" key="4">
    <source>
        <dbReference type="Google" id="ProtNLM"/>
    </source>
</evidence>
<evidence type="ECO:0000313" key="3">
    <source>
        <dbReference type="Proteomes" id="UP001340816"/>
    </source>
</evidence>
<evidence type="ECO:0000256" key="1">
    <source>
        <dbReference type="SAM" id="SignalP"/>
    </source>
</evidence>
<dbReference type="RefSeq" id="WP_326760887.1">
    <property type="nucleotide sequence ID" value="NZ_CP108011.1"/>
</dbReference>
<reference evidence="2 3" key="1">
    <citation type="submission" date="2022-10" db="EMBL/GenBank/DDBJ databases">
        <title>The complete genomes of actinobacterial strains from the NBC collection.</title>
        <authorList>
            <person name="Joergensen T.S."/>
            <person name="Alvarez Arevalo M."/>
            <person name="Sterndorff E.B."/>
            <person name="Faurdal D."/>
            <person name="Vuksanovic O."/>
            <person name="Mourched A.-S."/>
            <person name="Charusanti P."/>
            <person name="Shaw S."/>
            <person name="Blin K."/>
            <person name="Weber T."/>
        </authorList>
    </citation>
    <scope>NUCLEOTIDE SEQUENCE [LARGE SCALE GENOMIC DNA]</scope>
    <source>
        <strain evidence="2 3">NBC 01752</strain>
    </source>
</reference>
<accession>A0ABZ1HHK9</accession>
<feature type="signal peptide" evidence="1">
    <location>
        <begin position="1"/>
        <end position="19"/>
    </location>
</feature>
<protein>
    <recommendedName>
        <fullName evidence="4">Secreted protein</fullName>
    </recommendedName>
</protein>
<dbReference type="EMBL" id="CP109135">
    <property type="protein sequence ID" value="WSD18088.1"/>
    <property type="molecule type" value="Genomic_DNA"/>
</dbReference>
<sequence length="286" mass="28992">MKIVRIVLTAVMLAAGVFAAGPASSAPAAVSALPIQYKVSTITGPPNTVVRGTALCPTGTRMISSGAGDTRITSLTPLSDFSGASATGYTGSTPNRAFIRVLVGCLPQSQVPGVSSATWTSRTGIFFADANGFRRGVVTCPAGTRAFGGGGYFAKQGIPTAGGNSMHSNGVTADGTGWTARGWSFDRSETLVITTQCAPLPGALVAQAHVPLPINPIAEKTVHAPCPSGYTMLSGGFYLSKADGTEQTGTVSQSFPGAEGWIVSGISIGFSDLKLVALAQCFVPTG</sequence>
<evidence type="ECO:0000313" key="2">
    <source>
        <dbReference type="EMBL" id="WSD18088.1"/>
    </source>
</evidence>
<proteinExistence type="predicted"/>
<keyword evidence="3" id="KW-1185">Reference proteome</keyword>
<organism evidence="2 3">
    <name type="scientific">Streptomyces phaeochromogenes</name>
    <dbReference type="NCBI Taxonomy" id="1923"/>
    <lineage>
        <taxon>Bacteria</taxon>
        <taxon>Bacillati</taxon>
        <taxon>Actinomycetota</taxon>
        <taxon>Actinomycetes</taxon>
        <taxon>Kitasatosporales</taxon>
        <taxon>Streptomycetaceae</taxon>
        <taxon>Streptomyces</taxon>
        <taxon>Streptomyces phaeochromogenes group</taxon>
    </lineage>
</organism>
<keyword evidence="1" id="KW-0732">Signal</keyword>
<dbReference type="GeneID" id="93928454"/>
<name>A0ABZ1HHK9_STRPH</name>
<gene>
    <name evidence="2" type="ORF">OHB35_35405</name>
</gene>
<feature type="chain" id="PRO_5047196090" description="Secreted protein" evidence="1">
    <location>
        <begin position="20"/>
        <end position="286"/>
    </location>
</feature>